<organism evidence="12 13">
    <name type="scientific">Exilibacterium tricleocarpae</name>
    <dbReference type="NCBI Taxonomy" id="2591008"/>
    <lineage>
        <taxon>Bacteria</taxon>
        <taxon>Pseudomonadati</taxon>
        <taxon>Pseudomonadota</taxon>
        <taxon>Gammaproteobacteria</taxon>
        <taxon>Cellvibrionales</taxon>
        <taxon>Cellvibrionaceae</taxon>
        <taxon>Exilibacterium</taxon>
    </lineage>
</organism>
<dbReference type="InterPro" id="IPR036188">
    <property type="entry name" value="FAD/NAD-bd_sf"/>
</dbReference>
<sequence length="365" mass="39751">MTEQTQRIAIAGAGLLGRLLAWRLLRRGHAVTLFEAGALAQPAAAAHTAAGMIAPLSEAVEGGASVYEMGMAALALWPDWLRELHEQSGEAVACQHNGSLIVAHPQDSAELLQFHSDLRHTLADRGRFHWLDGAGIEAHEPDLSGQFQQGLLLEDEAHIDNRHLLRALLQVIRTQRADCRENCAVELQPGAVSINSGQREEFDLVVDCRGVGAKRQWPGLRGVRGEVLAVQTPEVTLQRPVRLMHPRYQLYVVPKANHCFVIGATQIESEDRGPVTLRSNLELGSALYTLNPAFAEARVVELKANLRPALLDNLPRVQHRQGLISANGLYRHGYLLAPVVIGHILALIEGGALPFADALGMEQVA</sequence>
<evidence type="ECO:0000259" key="11">
    <source>
        <dbReference type="Pfam" id="PF01266"/>
    </source>
</evidence>
<dbReference type="Proteomes" id="UP000319732">
    <property type="component" value="Unassembled WGS sequence"/>
</dbReference>
<evidence type="ECO:0000256" key="1">
    <source>
        <dbReference type="ARBA" id="ARBA00001974"/>
    </source>
</evidence>
<comment type="similarity">
    <text evidence="3">Belongs to the DAMOX/DASOX family.</text>
</comment>
<comment type="caution">
    <text evidence="12">The sequence shown here is derived from an EMBL/GenBank/DDBJ whole genome shotgun (WGS) entry which is preliminary data.</text>
</comment>
<dbReference type="InterPro" id="IPR012727">
    <property type="entry name" value="Gly_oxidase_ThiO"/>
</dbReference>
<dbReference type="GO" id="GO:0071949">
    <property type="term" value="F:FAD binding"/>
    <property type="evidence" value="ECO:0007669"/>
    <property type="project" value="InterPro"/>
</dbReference>
<gene>
    <name evidence="12" type="primary">thiO</name>
    <name evidence="12" type="ORF">FKG94_02495</name>
</gene>
<reference evidence="12 13" key="1">
    <citation type="submission" date="2019-06" db="EMBL/GenBank/DDBJ databases">
        <title>Whole genome sequence for Cellvibrionaceae sp. R142.</title>
        <authorList>
            <person name="Wang G."/>
        </authorList>
    </citation>
    <scope>NUCLEOTIDE SEQUENCE [LARGE SCALE GENOMIC DNA]</scope>
    <source>
        <strain evidence="12 13">R142</strain>
    </source>
</reference>
<dbReference type="UniPathway" id="UPA00060"/>
<evidence type="ECO:0000313" key="13">
    <source>
        <dbReference type="Proteomes" id="UP000319732"/>
    </source>
</evidence>
<dbReference type="EMBL" id="VHSG01000003">
    <property type="protein sequence ID" value="TQV85731.1"/>
    <property type="molecule type" value="Genomic_DNA"/>
</dbReference>
<evidence type="ECO:0000256" key="3">
    <source>
        <dbReference type="ARBA" id="ARBA00006730"/>
    </source>
</evidence>
<dbReference type="Gene3D" id="3.30.9.10">
    <property type="entry name" value="D-Amino Acid Oxidase, subunit A, domain 2"/>
    <property type="match status" value="1"/>
</dbReference>
<evidence type="ECO:0000256" key="9">
    <source>
        <dbReference type="ARBA" id="ARBA00039751"/>
    </source>
</evidence>
<dbReference type="GO" id="GO:0009228">
    <property type="term" value="P:thiamine biosynthetic process"/>
    <property type="evidence" value="ECO:0007669"/>
    <property type="project" value="UniProtKB-KW"/>
</dbReference>
<evidence type="ECO:0000313" key="12">
    <source>
        <dbReference type="EMBL" id="TQV85731.1"/>
    </source>
</evidence>
<dbReference type="PANTHER" id="PTHR11530">
    <property type="entry name" value="D-AMINO ACID OXIDASE"/>
    <property type="match status" value="1"/>
</dbReference>
<dbReference type="AlphaFoldDB" id="A0A545U8D8"/>
<evidence type="ECO:0000256" key="7">
    <source>
        <dbReference type="ARBA" id="ARBA00023002"/>
    </source>
</evidence>
<evidence type="ECO:0000256" key="4">
    <source>
        <dbReference type="ARBA" id="ARBA00022630"/>
    </source>
</evidence>
<dbReference type="InterPro" id="IPR023209">
    <property type="entry name" value="DAO"/>
</dbReference>
<keyword evidence="5" id="KW-0274">FAD</keyword>
<dbReference type="Gene3D" id="3.50.50.60">
    <property type="entry name" value="FAD/NAD(P)-binding domain"/>
    <property type="match status" value="1"/>
</dbReference>
<evidence type="ECO:0000256" key="2">
    <source>
        <dbReference type="ARBA" id="ARBA00004948"/>
    </source>
</evidence>
<dbReference type="GO" id="GO:0046416">
    <property type="term" value="P:D-amino acid metabolic process"/>
    <property type="evidence" value="ECO:0007669"/>
    <property type="project" value="InterPro"/>
</dbReference>
<keyword evidence="7 12" id="KW-0560">Oxidoreductase</keyword>
<comment type="cofactor">
    <cofactor evidence="1">
        <name>FAD</name>
        <dbReference type="ChEBI" id="CHEBI:57692"/>
    </cofactor>
</comment>
<keyword evidence="4" id="KW-0285">Flavoprotein</keyword>
<dbReference type="OrthoDB" id="9790035at2"/>
<proteinExistence type="inferred from homology"/>
<comment type="pathway">
    <text evidence="2">Cofactor biosynthesis; thiamine diphosphate biosynthesis.</text>
</comment>
<dbReference type="Pfam" id="PF01266">
    <property type="entry name" value="DAO"/>
    <property type="match status" value="1"/>
</dbReference>
<evidence type="ECO:0000256" key="5">
    <source>
        <dbReference type="ARBA" id="ARBA00022827"/>
    </source>
</evidence>
<keyword evidence="6" id="KW-0784">Thiamine biosynthesis</keyword>
<dbReference type="NCBIfam" id="TIGR02352">
    <property type="entry name" value="thiamin_ThiO"/>
    <property type="match status" value="1"/>
</dbReference>
<accession>A0A545U8D8</accession>
<protein>
    <recommendedName>
        <fullName evidence="9">D-amino-acid oxidase</fullName>
        <ecNumber evidence="8">1.4.3.3</ecNumber>
    </recommendedName>
</protein>
<keyword evidence="13" id="KW-1185">Reference proteome</keyword>
<evidence type="ECO:0000256" key="6">
    <source>
        <dbReference type="ARBA" id="ARBA00022977"/>
    </source>
</evidence>
<name>A0A545U8D8_9GAMM</name>
<dbReference type="SUPFAM" id="SSF51905">
    <property type="entry name" value="FAD/NAD(P)-binding domain"/>
    <property type="match status" value="1"/>
</dbReference>
<dbReference type="InterPro" id="IPR006076">
    <property type="entry name" value="FAD-dep_OxRdtase"/>
</dbReference>
<evidence type="ECO:0000256" key="10">
    <source>
        <dbReference type="ARBA" id="ARBA00049547"/>
    </source>
</evidence>
<dbReference type="SUPFAM" id="SSF54373">
    <property type="entry name" value="FAD-linked reductases, C-terminal domain"/>
    <property type="match status" value="1"/>
</dbReference>
<comment type="catalytic activity">
    <reaction evidence="10">
        <text>a D-alpha-amino acid + O2 + H2O = a 2-oxocarboxylate + H2O2 + NH4(+)</text>
        <dbReference type="Rhea" id="RHEA:21816"/>
        <dbReference type="ChEBI" id="CHEBI:15377"/>
        <dbReference type="ChEBI" id="CHEBI:15379"/>
        <dbReference type="ChEBI" id="CHEBI:16240"/>
        <dbReference type="ChEBI" id="CHEBI:28938"/>
        <dbReference type="ChEBI" id="CHEBI:35179"/>
        <dbReference type="ChEBI" id="CHEBI:59871"/>
        <dbReference type="EC" id="1.4.3.3"/>
    </reaction>
    <physiologicalReaction direction="left-to-right" evidence="10">
        <dbReference type="Rhea" id="RHEA:21817"/>
    </physiologicalReaction>
</comment>
<dbReference type="RefSeq" id="WP_142902582.1">
    <property type="nucleotide sequence ID" value="NZ_ML660087.1"/>
</dbReference>
<dbReference type="GO" id="GO:0003884">
    <property type="term" value="F:D-amino-acid oxidase activity"/>
    <property type="evidence" value="ECO:0007669"/>
    <property type="project" value="UniProtKB-EC"/>
</dbReference>
<dbReference type="EC" id="1.4.3.3" evidence="8"/>
<dbReference type="GO" id="GO:0009229">
    <property type="term" value="P:thiamine diphosphate biosynthetic process"/>
    <property type="evidence" value="ECO:0007669"/>
    <property type="project" value="UniProtKB-UniPathway"/>
</dbReference>
<feature type="domain" description="FAD dependent oxidoreductase" evidence="11">
    <location>
        <begin position="7"/>
        <end position="346"/>
    </location>
</feature>
<evidence type="ECO:0000256" key="8">
    <source>
        <dbReference type="ARBA" id="ARBA00039101"/>
    </source>
</evidence>
<dbReference type="PANTHER" id="PTHR11530:SF11">
    <property type="entry name" value="D-ASPARTATE OXIDASE"/>
    <property type="match status" value="1"/>
</dbReference>